<feature type="chain" id="PRO_5043696479" evidence="2">
    <location>
        <begin position="17"/>
        <end position="447"/>
    </location>
</feature>
<accession>A0AAV2LG83</accession>
<dbReference type="AlphaFoldDB" id="A0AAV2LG83"/>
<feature type="compositionally biased region" description="Pro residues" evidence="1">
    <location>
        <begin position="62"/>
        <end position="72"/>
    </location>
</feature>
<feature type="signal peptide" evidence="2">
    <location>
        <begin position="1"/>
        <end position="16"/>
    </location>
</feature>
<reference evidence="3 4" key="1">
    <citation type="submission" date="2024-04" db="EMBL/GenBank/DDBJ databases">
        <authorList>
            <person name="Waldvogel A.-M."/>
            <person name="Schoenle A."/>
        </authorList>
    </citation>
    <scope>NUCLEOTIDE SEQUENCE [LARGE SCALE GENOMIC DNA]</scope>
</reference>
<keyword evidence="2" id="KW-0732">Signal</keyword>
<proteinExistence type="predicted"/>
<keyword evidence="4" id="KW-1185">Reference proteome</keyword>
<name>A0AAV2LG83_KNICA</name>
<dbReference type="Proteomes" id="UP001497482">
    <property type="component" value="Chromosome 3"/>
</dbReference>
<feature type="compositionally biased region" description="Low complexity" evidence="1">
    <location>
        <begin position="34"/>
        <end position="43"/>
    </location>
</feature>
<protein>
    <submittedName>
        <fullName evidence="3">Uncharacterized protein</fullName>
    </submittedName>
</protein>
<organism evidence="3 4">
    <name type="scientific">Knipowitschia caucasica</name>
    <name type="common">Caucasian dwarf goby</name>
    <name type="synonym">Pomatoschistus caucasicus</name>
    <dbReference type="NCBI Taxonomy" id="637954"/>
    <lineage>
        <taxon>Eukaryota</taxon>
        <taxon>Metazoa</taxon>
        <taxon>Chordata</taxon>
        <taxon>Craniata</taxon>
        <taxon>Vertebrata</taxon>
        <taxon>Euteleostomi</taxon>
        <taxon>Actinopterygii</taxon>
        <taxon>Neopterygii</taxon>
        <taxon>Teleostei</taxon>
        <taxon>Neoteleostei</taxon>
        <taxon>Acanthomorphata</taxon>
        <taxon>Gobiaria</taxon>
        <taxon>Gobiiformes</taxon>
        <taxon>Gobioidei</taxon>
        <taxon>Gobiidae</taxon>
        <taxon>Gobiinae</taxon>
        <taxon>Knipowitschia</taxon>
    </lineage>
</organism>
<feature type="region of interest" description="Disordered" evidence="1">
    <location>
        <begin position="25"/>
        <end position="77"/>
    </location>
</feature>
<sequence>MIVFIFLLCVCHVGSSVPLNAKPAPPLESPHLSPRAPAAPAEPSQGQAQASLAPIVEQPQPSSQPMPSPQLLPPMQQYPWSSLGGAPLIFPLHPNMVGPQPAANQPGMPMQPMVFPPFGYLPMFPPYTNQMLSPYRLHEAPLPQAPANPAPNALPAQTALTAAPLGEVLQTQQQQQQILQPQQQQQQQNPQVIYMMQQPMNTQLGGLSSEELQIAAKMSQLGMYTVVNTAGAGVQPLTQAAGTGPQVRADLGVMPAGVQKMQGPRGSGGTPCSNNPQSTGVELALHFSHFSSASHLCSSARQGTVKMKPILVVILFLGTVFCFPLDMYVEYDIHHAPAEAAAAIPAGVPAGSLEVLLPLNAPAGAPVRGFIKQDIPQPNGKDKEVFYPFGFDAPAPAAAAAAAPLQLLQQQREVMKRRRRKKIKPLIRTGIKRKTLKKILDHSLRSR</sequence>
<evidence type="ECO:0000256" key="2">
    <source>
        <dbReference type="SAM" id="SignalP"/>
    </source>
</evidence>
<evidence type="ECO:0000313" key="4">
    <source>
        <dbReference type="Proteomes" id="UP001497482"/>
    </source>
</evidence>
<gene>
    <name evidence="3" type="ORF">KC01_LOCUS29361</name>
</gene>
<evidence type="ECO:0000256" key="1">
    <source>
        <dbReference type="SAM" id="MobiDB-lite"/>
    </source>
</evidence>
<evidence type="ECO:0000313" key="3">
    <source>
        <dbReference type="EMBL" id="CAL1601378.1"/>
    </source>
</evidence>
<dbReference type="EMBL" id="OZ035825">
    <property type="protein sequence ID" value="CAL1601378.1"/>
    <property type="molecule type" value="Genomic_DNA"/>
</dbReference>